<comment type="caution">
    <text evidence="1">The sequence shown here is derived from an EMBL/GenBank/DDBJ whole genome shotgun (WGS) entry which is preliminary data.</text>
</comment>
<dbReference type="SUPFAM" id="SSF54631">
    <property type="entry name" value="CBS-domain pair"/>
    <property type="match status" value="1"/>
</dbReference>
<dbReference type="Gene3D" id="3.10.580.10">
    <property type="entry name" value="CBS-domain"/>
    <property type="match status" value="1"/>
</dbReference>
<evidence type="ECO:0008006" key="3">
    <source>
        <dbReference type="Google" id="ProtNLM"/>
    </source>
</evidence>
<sequence length="251" mass="27772">MKEERFLELYNDLDKVLRKVCSIADGDYADVGSMLAKAKDLSPINPVQANWDNLYVARQLRNLMVHEKRTGLKEVAQPSQELIAVLEKVIAQYESPVTLADYLASSQKARPISFSITTPLSQALEVVDREHFSKFPLFSQTGYQGLLSENGISNWLARSIHESTSLKELVQKTPLSRVLACEEASLRVLTLPASSSLFQLIEQVTAVGGSRKAAVLVSRRKDGTVLEVEDLVGIITSHDLAEIYATIGEKL</sequence>
<name>A0A4T2GMM0_STRSU</name>
<dbReference type="OrthoDB" id="49104at2"/>
<evidence type="ECO:0000313" key="2">
    <source>
        <dbReference type="Proteomes" id="UP000305165"/>
    </source>
</evidence>
<reference evidence="1 2" key="1">
    <citation type="submission" date="2019-04" db="EMBL/GenBank/DDBJ databases">
        <title>Genome analysis of Streptococcus suis strain WUSS424.</title>
        <authorList>
            <person name="Chen H."/>
            <person name="Gao X."/>
            <person name="Wu Z."/>
        </authorList>
    </citation>
    <scope>NUCLEOTIDE SEQUENCE [LARGE SCALE GENOMIC DNA]</scope>
    <source>
        <strain evidence="1 2">WUSS424</strain>
    </source>
</reference>
<dbReference type="EMBL" id="SSXO01000002">
    <property type="protein sequence ID" value="TII00376.1"/>
    <property type="molecule type" value="Genomic_DNA"/>
</dbReference>
<dbReference type="Proteomes" id="UP000305165">
    <property type="component" value="Unassembled WGS sequence"/>
</dbReference>
<evidence type="ECO:0000313" key="1">
    <source>
        <dbReference type="EMBL" id="TII00376.1"/>
    </source>
</evidence>
<organism evidence="1 2">
    <name type="scientific">Streptococcus suis</name>
    <dbReference type="NCBI Taxonomy" id="1307"/>
    <lineage>
        <taxon>Bacteria</taxon>
        <taxon>Bacillati</taxon>
        <taxon>Bacillota</taxon>
        <taxon>Bacilli</taxon>
        <taxon>Lactobacillales</taxon>
        <taxon>Streptococcaceae</taxon>
        <taxon>Streptococcus</taxon>
    </lineage>
</organism>
<protein>
    <recommendedName>
        <fullName evidence="3">CBS domain-containing protein</fullName>
    </recommendedName>
</protein>
<dbReference type="AlphaFoldDB" id="A0A4T2GMM0"/>
<dbReference type="InterPro" id="IPR046342">
    <property type="entry name" value="CBS_dom_sf"/>
</dbReference>
<gene>
    <name evidence="1" type="ORF">FAJ39_04745</name>
</gene>
<accession>A0A4T2GMM0</accession>
<proteinExistence type="predicted"/>